<comment type="catalytic activity">
    <reaction evidence="1">
        <text>ATP + protein L-histidine = ADP + protein N-phospho-L-histidine.</text>
        <dbReference type="EC" id="2.7.13.3"/>
    </reaction>
</comment>
<evidence type="ECO:0000256" key="7">
    <source>
        <dbReference type="ARBA" id="ARBA00022840"/>
    </source>
</evidence>
<dbReference type="PROSITE" id="PS50112">
    <property type="entry name" value="PAS"/>
    <property type="match status" value="1"/>
</dbReference>
<dbReference type="PANTHER" id="PTHR43065:SF46">
    <property type="entry name" value="C4-DICARBOXYLATE TRANSPORT SENSOR PROTEIN DCTB"/>
    <property type="match status" value="1"/>
</dbReference>
<dbReference type="InterPro" id="IPR036097">
    <property type="entry name" value="HisK_dim/P_sf"/>
</dbReference>
<dbReference type="SMART" id="SM00387">
    <property type="entry name" value="HATPase_c"/>
    <property type="match status" value="1"/>
</dbReference>
<keyword evidence="4" id="KW-0808">Transferase</keyword>
<evidence type="ECO:0000259" key="11">
    <source>
        <dbReference type="PROSITE" id="PS50112"/>
    </source>
</evidence>
<feature type="transmembrane region" description="Helical" evidence="9">
    <location>
        <begin position="12"/>
        <end position="35"/>
    </location>
</feature>
<accession>A0A857DIG5</accession>
<dbReference type="PRINTS" id="PR00344">
    <property type="entry name" value="BCTRLSENSOR"/>
</dbReference>
<organism evidence="12 13">
    <name type="scientific">Dehalobacter restrictus</name>
    <dbReference type="NCBI Taxonomy" id="55583"/>
    <lineage>
        <taxon>Bacteria</taxon>
        <taxon>Bacillati</taxon>
        <taxon>Bacillota</taxon>
        <taxon>Clostridia</taxon>
        <taxon>Eubacteriales</taxon>
        <taxon>Desulfitobacteriaceae</taxon>
        <taxon>Dehalobacter</taxon>
    </lineage>
</organism>
<keyword evidence="9" id="KW-0812">Transmembrane</keyword>
<evidence type="ECO:0000256" key="1">
    <source>
        <dbReference type="ARBA" id="ARBA00000085"/>
    </source>
</evidence>
<evidence type="ECO:0000256" key="4">
    <source>
        <dbReference type="ARBA" id="ARBA00022679"/>
    </source>
</evidence>
<proteinExistence type="predicted"/>
<dbReference type="InterPro" id="IPR003594">
    <property type="entry name" value="HATPase_dom"/>
</dbReference>
<dbReference type="InterPro" id="IPR013656">
    <property type="entry name" value="PAS_4"/>
</dbReference>
<evidence type="ECO:0000256" key="6">
    <source>
        <dbReference type="ARBA" id="ARBA00022777"/>
    </source>
</evidence>
<dbReference type="EMBL" id="CP046996">
    <property type="protein sequence ID" value="QHA00006.1"/>
    <property type="molecule type" value="Genomic_DNA"/>
</dbReference>
<keyword evidence="5" id="KW-0547">Nucleotide-binding</keyword>
<dbReference type="PROSITE" id="PS50109">
    <property type="entry name" value="HIS_KIN"/>
    <property type="match status" value="1"/>
</dbReference>
<evidence type="ECO:0000256" key="9">
    <source>
        <dbReference type="SAM" id="Phobius"/>
    </source>
</evidence>
<dbReference type="Proteomes" id="UP000430508">
    <property type="component" value="Chromosome"/>
</dbReference>
<keyword evidence="3" id="KW-0597">Phosphoprotein</keyword>
<dbReference type="InterPro" id="IPR004358">
    <property type="entry name" value="Sig_transdc_His_kin-like_C"/>
</dbReference>
<dbReference type="Gene3D" id="3.30.450.20">
    <property type="entry name" value="PAS domain"/>
    <property type="match status" value="1"/>
</dbReference>
<gene>
    <name evidence="12" type="ORF">GQ588_04760</name>
</gene>
<dbReference type="SMART" id="SM00091">
    <property type="entry name" value="PAS"/>
    <property type="match status" value="1"/>
</dbReference>
<protein>
    <recommendedName>
        <fullName evidence="2">histidine kinase</fullName>
        <ecNumber evidence="2">2.7.13.3</ecNumber>
    </recommendedName>
</protein>
<evidence type="ECO:0000256" key="8">
    <source>
        <dbReference type="ARBA" id="ARBA00023012"/>
    </source>
</evidence>
<dbReference type="Gene3D" id="3.30.565.10">
    <property type="entry name" value="Histidine kinase-like ATPase, C-terminal domain"/>
    <property type="match status" value="1"/>
</dbReference>
<evidence type="ECO:0000256" key="5">
    <source>
        <dbReference type="ARBA" id="ARBA00022741"/>
    </source>
</evidence>
<keyword evidence="7" id="KW-0067">ATP-binding</keyword>
<evidence type="ECO:0000256" key="3">
    <source>
        <dbReference type="ARBA" id="ARBA00022553"/>
    </source>
</evidence>
<dbReference type="SMART" id="SM00388">
    <property type="entry name" value="HisKA"/>
    <property type="match status" value="1"/>
</dbReference>
<dbReference type="Pfam" id="PF08448">
    <property type="entry name" value="PAS_4"/>
    <property type="match status" value="1"/>
</dbReference>
<feature type="domain" description="PAS" evidence="11">
    <location>
        <begin position="267"/>
        <end position="337"/>
    </location>
</feature>
<dbReference type="NCBIfam" id="TIGR00229">
    <property type="entry name" value="sensory_box"/>
    <property type="match status" value="1"/>
</dbReference>
<dbReference type="GO" id="GO:0000155">
    <property type="term" value="F:phosphorelay sensor kinase activity"/>
    <property type="evidence" value="ECO:0007669"/>
    <property type="project" value="InterPro"/>
</dbReference>
<dbReference type="CDD" id="cd00075">
    <property type="entry name" value="HATPase"/>
    <property type="match status" value="1"/>
</dbReference>
<dbReference type="Pfam" id="PF02518">
    <property type="entry name" value="HATPase_c"/>
    <property type="match status" value="1"/>
</dbReference>
<dbReference type="AlphaFoldDB" id="A0A857DIG5"/>
<dbReference type="EC" id="2.7.13.3" evidence="2"/>
<evidence type="ECO:0000256" key="2">
    <source>
        <dbReference type="ARBA" id="ARBA00012438"/>
    </source>
</evidence>
<dbReference type="Pfam" id="PF00512">
    <property type="entry name" value="HisKA"/>
    <property type="match status" value="1"/>
</dbReference>
<name>A0A857DIG5_9FIRM</name>
<evidence type="ECO:0000259" key="10">
    <source>
        <dbReference type="PROSITE" id="PS50109"/>
    </source>
</evidence>
<evidence type="ECO:0000313" key="13">
    <source>
        <dbReference type="Proteomes" id="UP000430508"/>
    </source>
</evidence>
<dbReference type="SUPFAM" id="SSF55874">
    <property type="entry name" value="ATPase domain of HSP90 chaperone/DNA topoisomerase II/histidine kinase"/>
    <property type="match status" value="1"/>
</dbReference>
<keyword evidence="9" id="KW-1133">Transmembrane helix</keyword>
<dbReference type="InterPro" id="IPR003661">
    <property type="entry name" value="HisK_dim/P_dom"/>
</dbReference>
<dbReference type="InterPro" id="IPR000014">
    <property type="entry name" value="PAS"/>
</dbReference>
<dbReference type="SUPFAM" id="SSF47384">
    <property type="entry name" value="Homodimeric domain of signal transducing histidine kinase"/>
    <property type="match status" value="1"/>
</dbReference>
<keyword evidence="8" id="KW-0902">Two-component regulatory system</keyword>
<dbReference type="InterPro" id="IPR035965">
    <property type="entry name" value="PAS-like_dom_sf"/>
</dbReference>
<dbReference type="CDD" id="cd00082">
    <property type="entry name" value="HisKA"/>
    <property type="match status" value="1"/>
</dbReference>
<sequence>MGFSKSIIQSTMIKITLLIFGIMVILYFFIANIYWDEEVLKKEFELMSAASVLENKIQAHYTDIKLYEDDRNLSDEEKITEMNALLGQDVADLSAKYSNIRMGYFDKEMDQNIIFAPSVESVVKDQLNAEFFRLFQSGNAEFINEAGVIDWNGQGIIAVAVPLYYQNTVIGYTWAEIGTDNIFYLSSFKYAKVLVPSIILWIIVLAIIKKNIVRIKASLESFAHTIKSNSLESVEDLERLPELQPVFEEIRNHLESLYQLNVELESSNDKLLTIMEGIGDGFFALDKEWCFTYVNKEMKKNMGHDREDLIGRNIWDVYSVLADSATRVNLRQALEENISLHWEEYISPENKYFQYHAYPFKQGLTVFVRNITELKQRDKEMQRLERLNLIGQMAAGISHEVRNPLSTVRGFLQLLEGQSDSELKIEYMDLMITEIDRANEILTDFLSVAKVSAEGTKEENINNIINRLYPMLQADAHSSDKELLLELMDIPSIDLNESEIKQLILNLVRNALEETATKGKVYIKTYRVQEGVVLAIQDHGKGIPQSVQDTLGTPFVTTKENGTGLGLAISLGIVRRHQARLEFLTGEEGTTFFITFPLNNYSSNENEQI</sequence>
<dbReference type="SUPFAM" id="SSF55785">
    <property type="entry name" value="PYP-like sensor domain (PAS domain)"/>
    <property type="match status" value="1"/>
</dbReference>
<keyword evidence="6" id="KW-0418">Kinase</keyword>
<reference evidence="12 13" key="1">
    <citation type="submission" date="2019-12" db="EMBL/GenBank/DDBJ databases">
        <title>Sequence classification of anaerobic respiratory reductive dehalogenases: First we see many, then we see few.</title>
        <authorList>
            <person name="Molenda O."/>
            <person name="Puentes Jacome L.A."/>
            <person name="Cao X."/>
            <person name="Nesbo C.L."/>
            <person name="Tang S."/>
            <person name="Morson N."/>
            <person name="Patron J."/>
            <person name="Lomheim L."/>
            <person name="Wishart D.S."/>
            <person name="Edwards E.A."/>
        </authorList>
    </citation>
    <scope>NUCLEOTIDE SEQUENCE [LARGE SCALE GENOMIC DNA]</scope>
    <source>
        <strain evidence="12 13">12DCA</strain>
    </source>
</reference>
<dbReference type="InterPro" id="IPR005467">
    <property type="entry name" value="His_kinase_dom"/>
</dbReference>
<dbReference type="InterPro" id="IPR036890">
    <property type="entry name" value="HATPase_C_sf"/>
</dbReference>
<dbReference type="GO" id="GO:0005524">
    <property type="term" value="F:ATP binding"/>
    <property type="evidence" value="ECO:0007669"/>
    <property type="project" value="UniProtKB-KW"/>
</dbReference>
<dbReference type="Gene3D" id="1.10.287.130">
    <property type="match status" value="1"/>
</dbReference>
<dbReference type="PANTHER" id="PTHR43065">
    <property type="entry name" value="SENSOR HISTIDINE KINASE"/>
    <property type="match status" value="1"/>
</dbReference>
<dbReference type="RefSeq" id="WP_019225104.1">
    <property type="nucleotide sequence ID" value="NZ_CP046996.1"/>
</dbReference>
<feature type="domain" description="Histidine kinase" evidence="10">
    <location>
        <begin position="396"/>
        <end position="600"/>
    </location>
</feature>
<evidence type="ECO:0000313" key="12">
    <source>
        <dbReference type="EMBL" id="QHA00006.1"/>
    </source>
</evidence>
<dbReference type="CDD" id="cd00130">
    <property type="entry name" value="PAS"/>
    <property type="match status" value="1"/>
</dbReference>
<keyword evidence="9" id="KW-0472">Membrane</keyword>